<sequence>MKVTKEANLAELIFKHPEAAEVLLDYGLHCVGCIASGFDTIEAGAKVHGYTETEIQEMIDRVNEVIEHGE</sequence>
<gene>
    <name evidence="2" type="ORF">A2886_01745</name>
</gene>
<evidence type="ECO:0000313" key="2">
    <source>
        <dbReference type="EMBL" id="OGC47316.1"/>
    </source>
</evidence>
<dbReference type="Proteomes" id="UP000176608">
    <property type="component" value="Unassembled WGS sequence"/>
</dbReference>
<dbReference type="PANTHER" id="PTHR39341">
    <property type="entry name" value="BSL7085 PROTEIN"/>
    <property type="match status" value="1"/>
</dbReference>
<dbReference type="Pfam" id="PF08984">
    <property type="entry name" value="DUF1858"/>
    <property type="match status" value="1"/>
</dbReference>
<dbReference type="PANTHER" id="PTHR39341:SF1">
    <property type="entry name" value="DUF1858 DOMAIN-CONTAINING PROTEIN"/>
    <property type="match status" value="1"/>
</dbReference>
<feature type="domain" description="DUF1858" evidence="1">
    <location>
        <begin position="4"/>
        <end position="50"/>
    </location>
</feature>
<dbReference type="InterPro" id="IPR038062">
    <property type="entry name" value="ScdA-like_N_sf"/>
</dbReference>
<dbReference type="AlphaFoldDB" id="A0A1F4UQX7"/>
<dbReference type="InterPro" id="IPR023883">
    <property type="entry name" value="CHP03980_redox-disulphide"/>
</dbReference>
<dbReference type="Gene3D" id="1.10.3910.10">
    <property type="entry name" value="SP0561-like"/>
    <property type="match status" value="1"/>
</dbReference>
<dbReference type="InterPro" id="IPR015077">
    <property type="entry name" value="DUF1858"/>
</dbReference>
<dbReference type="STRING" id="1802617.A2886_01745"/>
<organism evidence="2 3">
    <name type="scientific">candidate division WWE3 bacterium RIFCSPHIGHO2_01_FULL_42_13</name>
    <dbReference type="NCBI Taxonomy" id="1802617"/>
    <lineage>
        <taxon>Bacteria</taxon>
        <taxon>Katanobacteria</taxon>
    </lineage>
</organism>
<name>A0A1F4UQX7_UNCKA</name>
<evidence type="ECO:0000259" key="1">
    <source>
        <dbReference type="Pfam" id="PF08984"/>
    </source>
</evidence>
<comment type="caution">
    <text evidence="2">The sequence shown here is derived from an EMBL/GenBank/DDBJ whole genome shotgun (WGS) entry which is preliminary data.</text>
</comment>
<evidence type="ECO:0000313" key="3">
    <source>
        <dbReference type="Proteomes" id="UP000176608"/>
    </source>
</evidence>
<protein>
    <recommendedName>
        <fullName evidence="1">DUF1858 domain-containing protein</fullName>
    </recommendedName>
</protein>
<dbReference type="EMBL" id="MEVA01000014">
    <property type="protein sequence ID" value="OGC47316.1"/>
    <property type="molecule type" value="Genomic_DNA"/>
</dbReference>
<proteinExistence type="predicted"/>
<accession>A0A1F4UQX7</accession>
<dbReference type="NCBIfam" id="TIGR03980">
    <property type="entry name" value="prismane_assoc"/>
    <property type="match status" value="1"/>
</dbReference>
<dbReference type="SUPFAM" id="SSF140683">
    <property type="entry name" value="SP0561-like"/>
    <property type="match status" value="1"/>
</dbReference>
<reference evidence="2 3" key="1">
    <citation type="journal article" date="2016" name="Nat. Commun.">
        <title>Thousands of microbial genomes shed light on interconnected biogeochemical processes in an aquifer system.</title>
        <authorList>
            <person name="Anantharaman K."/>
            <person name="Brown C.T."/>
            <person name="Hug L.A."/>
            <person name="Sharon I."/>
            <person name="Castelle C.J."/>
            <person name="Probst A.J."/>
            <person name="Thomas B.C."/>
            <person name="Singh A."/>
            <person name="Wilkins M.J."/>
            <person name="Karaoz U."/>
            <person name="Brodie E.L."/>
            <person name="Williams K.H."/>
            <person name="Hubbard S.S."/>
            <person name="Banfield J.F."/>
        </authorList>
    </citation>
    <scope>NUCLEOTIDE SEQUENCE [LARGE SCALE GENOMIC DNA]</scope>
</reference>